<dbReference type="InterPro" id="IPR011010">
    <property type="entry name" value="DNA_brk_join_enz"/>
</dbReference>
<dbReference type="AlphaFoldDB" id="X0YNQ8"/>
<proteinExistence type="predicted"/>
<accession>X0YNQ8</accession>
<reference evidence="1" key="1">
    <citation type="journal article" date="2014" name="Front. Microbiol.">
        <title>High frequency of phylogenetically diverse reductive dehalogenase-homologous genes in deep subseafloor sedimentary metagenomes.</title>
        <authorList>
            <person name="Kawai M."/>
            <person name="Futagami T."/>
            <person name="Toyoda A."/>
            <person name="Takaki Y."/>
            <person name="Nishi S."/>
            <person name="Hori S."/>
            <person name="Arai W."/>
            <person name="Tsubouchi T."/>
            <person name="Morono Y."/>
            <person name="Uchiyama I."/>
            <person name="Ito T."/>
            <person name="Fujiyama A."/>
            <person name="Inagaki F."/>
            <person name="Takami H."/>
        </authorList>
    </citation>
    <scope>NUCLEOTIDE SEQUENCE</scope>
    <source>
        <strain evidence="1">Expedition CK06-06</strain>
    </source>
</reference>
<comment type="caution">
    <text evidence="1">The sequence shown here is derived from an EMBL/GenBank/DDBJ whole genome shotgun (WGS) entry which is preliminary data.</text>
</comment>
<feature type="non-terminal residue" evidence="1">
    <location>
        <position position="122"/>
    </location>
</feature>
<name>X0YNQ8_9ZZZZ</name>
<dbReference type="GO" id="GO:0003677">
    <property type="term" value="F:DNA binding"/>
    <property type="evidence" value="ECO:0007669"/>
    <property type="project" value="InterPro"/>
</dbReference>
<protein>
    <recommendedName>
        <fullName evidence="2">Tyr recombinase domain-containing protein</fullName>
    </recommendedName>
</protein>
<dbReference type="SUPFAM" id="SSF56349">
    <property type="entry name" value="DNA breaking-rejoining enzymes"/>
    <property type="match status" value="1"/>
</dbReference>
<gene>
    <name evidence="1" type="ORF">S01H1_82244</name>
</gene>
<sequence>MHLRRCAVRLLFRVAREIGLTDADPTVDLTLPARPDSAARPLLDEEVQVCRAVSLHSLDETRLPAGWALAETGVRTGELAEVSVADVDLHGGRVWASGSRSTIARWADLDEWGVAQIEGRIL</sequence>
<evidence type="ECO:0000313" key="1">
    <source>
        <dbReference type="EMBL" id="GAG48547.1"/>
    </source>
</evidence>
<organism evidence="1">
    <name type="scientific">marine sediment metagenome</name>
    <dbReference type="NCBI Taxonomy" id="412755"/>
    <lineage>
        <taxon>unclassified sequences</taxon>
        <taxon>metagenomes</taxon>
        <taxon>ecological metagenomes</taxon>
    </lineage>
</organism>
<dbReference type="EMBL" id="BARS01055740">
    <property type="protein sequence ID" value="GAG48547.1"/>
    <property type="molecule type" value="Genomic_DNA"/>
</dbReference>
<evidence type="ECO:0008006" key="2">
    <source>
        <dbReference type="Google" id="ProtNLM"/>
    </source>
</evidence>